<dbReference type="EMBL" id="SPHZ02000009">
    <property type="protein sequence ID" value="KAF0900059.1"/>
    <property type="molecule type" value="Genomic_DNA"/>
</dbReference>
<name>A0A6G1CIS1_9ORYZ</name>
<proteinExistence type="predicted"/>
<feature type="non-terminal residue" evidence="1">
    <location>
        <position position="1"/>
    </location>
</feature>
<evidence type="ECO:0000313" key="1">
    <source>
        <dbReference type="EMBL" id="KAF0900059.1"/>
    </source>
</evidence>
<keyword evidence="2" id="KW-1185">Reference proteome</keyword>
<accession>A0A6G1CIS1</accession>
<sequence>DFPNLKIVNQFYLQESAETSSGTDHVVSEYFCEDHVSIAGIWCCHPSKKPL</sequence>
<gene>
    <name evidence="1" type="ORF">E2562_026795</name>
</gene>
<evidence type="ECO:0000313" key="2">
    <source>
        <dbReference type="Proteomes" id="UP000479710"/>
    </source>
</evidence>
<comment type="caution">
    <text evidence="1">The sequence shown here is derived from an EMBL/GenBank/DDBJ whole genome shotgun (WGS) entry which is preliminary data.</text>
</comment>
<protein>
    <submittedName>
        <fullName evidence="1">Uncharacterized protein</fullName>
    </submittedName>
</protein>
<dbReference type="AlphaFoldDB" id="A0A6G1CIS1"/>
<organism evidence="1 2">
    <name type="scientific">Oryza meyeriana var. granulata</name>
    <dbReference type="NCBI Taxonomy" id="110450"/>
    <lineage>
        <taxon>Eukaryota</taxon>
        <taxon>Viridiplantae</taxon>
        <taxon>Streptophyta</taxon>
        <taxon>Embryophyta</taxon>
        <taxon>Tracheophyta</taxon>
        <taxon>Spermatophyta</taxon>
        <taxon>Magnoliopsida</taxon>
        <taxon>Liliopsida</taxon>
        <taxon>Poales</taxon>
        <taxon>Poaceae</taxon>
        <taxon>BOP clade</taxon>
        <taxon>Oryzoideae</taxon>
        <taxon>Oryzeae</taxon>
        <taxon>Oryzinae</taxon>
        <taxon>Oryza</taxon>
        <taxon>Oryza meyeriana</taxon>
    </lineage>
</organism>
<reference evidence="1 2" key="1">
    <citation type="submission" date="2019-11" db="EMBL/GenBank/DDBJ databases">
        <title>Whole genome sequence of Oryza granulata.</title>
        <authorList>
            <person name="Li W."/>
        </authorList>
    </citation>
    <scope>NUCLEOTIDE SEQUENCE [LARGE SCALE GENOMIC DNA]</scope>
    <source>
        <strain evidence="2">cv. Menghai</strain>
        <tissue evidence="1">Leaf</tissue>
    </source>
</reference>
<dbReference type="Proteomes" id="UP000479710">
    <property type="component" value="Unassembled WGS sequence"/>
</dbReference>